<evidence type="ECO:0000259" key="4">
    <source>
        <dbReference type="PROSITE" id="PS50048"/>
    </source>
</evidence>
<name>A0A9P4MG06_9PEZI</name>
<keyword evidence="1" id="KW-0539">Nucleus</keyword>
<dbReference type="SMART" id="SM00066">
    <property type="entry name" value="GAL4"/>
    <property type="match status" value="1"/>
</dbReference>
<dbReference type="AlphaFoldDB" id="A0A9P4MG06"/>
<dbReference type="EMBL" id="ML978121">
    <property type="protein sequence ID" value="KAF2104049.1"/>
    <property type="molecule type" value="Genomic_DNA"/>
</dbReference>
<dbReference type="CDD" id="cd00067">
    <property type="entry name" value="GAL4"/>
    <property type="match status" value="1"/>
</dbReference>
<keyword evidence="2" id="KW-0175">Coiled coil</keyword>
<dbReference type="GO" id="GO:0000981">
    <property type="term" value="F:DNA-binding transcription factor activity, RNA polymerase II-specific"/>
    <property type="evidence" value="ECO:0007669"/>
    <property type="project" value="InterPro"/>
</dbReference>
<evidence type="ECO:0000313" key="5">
    <source>
        <dbReference type="EMBL" id="KAF2104049.1"/>
    </source>
</evidence>
<feature type="region of interest" description="Disordered" evidence="3">
    <location>
        <begin position="293"/>
        <end position="342"/>
    </location>
</feature>
<dbReference type="SUPFAM" id="SSF57701">
    <property type="entry name" value="Zn2/Cys6 DNA-binding domain"/>
    <property type="match status" value="1"/>
</dbReference>
<gene>
    <name evidence="5" type="ORF">NA57DRAFT_70261</name>
</gene>
<dbReference type="Pfam" id="PF00172">
    <property type="entry name" value="Zn_clus"/>
    <property type="match status" value="1"/>
</dbReference>
<dbReference type="PROSITE" id="PS50048">
    <property type="entry name" value="ZN2_CY6_FUNGAL_2"/>
    <property type="match status" value="1"/>
</dbReference>
<keyword evidence="6" id="KW-1185">Reference proteome</keyword>
<dbReference type="PROSITE" id="PS00463">
    <property type="entry name" value="ZN2_CY6_FUNGAL_1"/>
    <property type="match status" value="1"/>
</dbReference>
<feature type="compositionally biased region" description="Basic and acidic residues" evidence="3">
    <location>
        <begin position="207"/>
        <end position="227"/>
    </location>
</feature>
<feature type="coiled-coil region" evidence="2">
    <location>
        <begin position="423"/>
        <end position="450"/>
    </location>
</feature>
<sequence>MEQDGDANDASAIWSNDPASRRSTRPSRDPNLAVTKLTVSSLEEFETSLRSYLDDPGADPEHSQCEIEVWGGVTLLVANTDAGHLVVTEKKPLSIAEALIPQDDTKETMKRQRSIAKCFIESIQHVDGFRYAFHNNWKSGDDYRFSYYCNDSLLNKDRVANGKTGSAGKRAYKPVYDCKGVMAVKFNSLRQCADIVYRHIPLHETYEERAPPPRKDAKRRRDWEIQHPNRVRNPQYLDQAIAVAREQEQNIQPARVIKPKEKKKKAKKSSNTAEADLRQESLRSLLELIRTEEEGNQEPGAESAQAAADGNQHPNQPEGEEPSGPQEVVQANRPQPNKPRNSCAICRSKRMKCDGQRPHCHSCRMRSWPCFYLDPDSPDNRLLPQMPADPTAAQQYSNASQPVPIDLTAAGPPAVTPDVESQLFETKTELALIKEKLVEAEERVKQLEAEKIRPTPAPRRTPQVSGIRSHAAHDDRTPQSNGYSTMAYQIAQTTNQSYPTATQTQTPTQPNYGTPQVQRQNTFPSPATQPTYAPAATSTAGQQNANNLYGRQMQWGTPAYAYQNLQTPQTNAYQGMSSRMR</sequence>
<dbReference type="OrthoDB" id="3251668at2759"/>
<evidence type="ECO:0000256" key="2">
    <source>
        <dbReference type="SAM" id="Coils"/>
    </source>
</evidence>
<evidence type="ECO:0000313" key="6">
    <source>
        <dbReference type="Proteomes" id="UP000799772"/>
    </source>
</evidence>
<feature type="region of interest" description="Disordered" evidence="3">
    <location>
        <begin position="250"/>
        <end position="279"/>
    </location>
</feature>
<dbReference type="GO" id="GO:0008270">
    <property type="term" value="F:zinc ion binding"/>
    <property type="evidence" value="ECO:0007669"/>
    <property type="project" value="InterPro"/>
</dbReference>
<feature type="compositionally biased region" description="Low complexity" evidence="3">
    <location>
        <begin position="499"/>
        <end position="516"/>
    </location>
</feature>
<feature type="region of interest" description="Disordered" evidence="3">
    <location>
        <begin position="1"/>
        <end position="33"/>
    </location>
</feature>
<evidence type="ECO:0000256" key="1">
    <source>
        <dbReference type="ARBA" id="ARBA00023242"/>
    </source>
</evidence>
<dbReference type="InterPro" id="IPR036864">
    <property type="entry name" value="Zn2-C6_fun-type_DNA-bd_sf"/>
</dbReference>
<feature type="region of interest" description="Disordered" evidence="3">
    <location>
        <begin position="455"/>
        <end position="482"/>
    </location>
</feature>
<organism evidence="5 6">
    <name type="scientific">Rhizodiscina lignyota</name>
    <dbReference type="NCBI Taxonomy" id="1504668"/>
    <lineage>
        <taxon>Eukaryota</taxon>
        <taxon>Fungi</taxon>
        <taxon>Dikarya</taxon>
        <taxon>Ascomycota</taxon>
        <taxon>Pezizomycotina</taxon>
        <taxon>Dothideomycetes</taxon>
        <taxon>Pleosporomycetidae</taxon>
        <taxon>Aulographales</taxon>
        <taxon>Rhizodiscinaceae</taxon>
        <taxon>Rhizodiscina</taxon>
    </lineage>
</organism>
<dbReference type="InterPro" id="IPR001138">
    <property type="entry name" value="Zn2Cys6_DnaBD"/>
</dbReference>
<feature type="region of interest" description="Disordered" evidence="3">
    <location>
        <begin position="495"/>
        <end position="540"/>
    </location>
</feature>
<feature type="domain" description="Zn(2)-C6 fungal-type" evidence="4">
    <location>
        <begin position="342"/>
        <end position="372"/>
    </location>
</feature>
<dbReference type="Proteomes" id="UP000799772">
    <property type="component" value="Unassembled WGS sequence"/>
</dbReference>
<accession>A0A9P4MG06</accession>
<evidence type="ECO:0000256" key="3">
    <source>
        <dbReference type="SAM" id="MobiDB-lite"/>
    </source>
</evidence>
<comment type="caution">
    <text evidence="5">The sequence shown here is derived from an EMBL/GenBank/DDBJ whole genome shotgun (WGS) entry which is preliminary data.</text>
</comment>
<dbReference type="Gene3D" id="4.10.240.10">
    <property type="entry name" value="Zn(2)-C6 fungal-type DNA-binding domain"/>
    <property type="match status" value="1"/>
</dbReference>
<proteinExistence type="predicted"/>
<feature type="region of interest" description="Disordered" evidence="3">
    <location>
        <begin position="207"/>
        <end position="235"/>
    </location>
</feature>
<feature type="compositionally biased region" description="Low complexity" evidence="3">
    <location>
        <begin position="524"/>
        <end position="540"/>
    </location>
</feature>
<protein>
    <recommendedName>
        <fullName evidence="4">Zn(2)-C6 fungal-type domain-containing protein</fullName>
    </recommendedName>
</protein>
<feature type="compositionally biased region" description="Low complexity" evidence="3">
    <location>
        <begin position="314"/>
        <end position="327"/>
    </location>
</feature>
<reference evidence="5" key="1">
    <citation type="journal article" date="2020" name="Stud. Mycol.">
        <title>101 Dothideomycetes genomes: a test case for predicting lifestyles and emergence of pathogens.</title>
        <authorList>
            <person name="Haridas S."/>
            <person name="Albert R."/>
            <person name="Binder M."/>
            <person name="Bloem J."/>
            <person name="Labutti K."/>
            <person name="Salamov A."/>
            <person name="Andreopoulos B."/>
            <person name="Baker S."/>
            <person name="Barry K."/>
            <person name="Bills G."/>
            <person name="Bluhm B."/>
            <person name="Cannon C."/>
            <person name="Castanera R."/>
            <person name="Culley D."/>
            <person name="Daum C."/>
            <person name="Ezra D."/>
            <person name="Gonzalez J."/>
            <person name="Henrissat B."/>
            <person name="Kuo A."/>
            <person name="Liang C."/>
            <person name="Lipzen A."/>
            <person name="Lutzoni F."/>
            <person name="Magnuson J."/>
            <person name="Mondo S."/>
            <person name="Nolan M."/>
            <person name="Ohm R."/>
            <person name="Pangilinan J."/>
            <person name="Park H.-J."/>
            <person name="Ramirez L."/>
            <person name="Alfaro M."/>
            <person name="Sun H."/>
            <person name="Tritt A."/>
            <person name="Yoshinaga Y."/>
            <person name="Zwiers L.-H."/>
            <person name="Turgeon B."/>
            <person name="Goodwin S."/>
            <person name="Spatafora J."/>
            <person name="Crous P."/>
            <person name="Grigoriev I."/>
        </authorList>
    </citation>
    <scope>NUCLEOTIDE SEQUENCE</scope>
    <source>
        <strain evidence="5">CBS 133067</strain>
    </source>
</reference>